<organism evidence="1 2">
    <name type="scientific">Sporolactobacillus inulinus</name>
    <dbReference type="NCBI Taxonomy" id="2078"/>
    <lineage>
        <taxon>Bacteria</taxon>
        <taxon>Bacillati</taxon>
        <taxon>Bacillota</taxon>
        <taxon>Bacilli</taxon>
        <taxon>Bacillales</taxon>
        <taxon>Sporolactobacillaceae</taxon>
        <taxon>Sporolactobacillus</taxon>
    </lineage>
</organism>
<evidence type="ECO:0000313" key="1">
    <source>
        <dbReference type="EMBL" id="GAY76885.1"/>
    </source>
</evidence>
<name>A0A4Y1ZCT9_9BACL</name>
<reference evidence="1 2" key="1">
    <citation type="submission" date="2017-11" db="EMBL/GenBank/DDBJ databases">
        <title>Draft Genome Sequence of Sporolactobacillus inulinus NBRC 111894 Isolated from Koso, a Japanese Sugar-Vegetable Fermented Beverage.</title>
        <authorList>
            <person name="Chiou T.Y."/>
            <person name="Oshima K."/>
            <person name="Suda W."/>
            <person name="Hattori M."/>
            <person name="Takahashi T."/>
        </authorList>
    </citation>
    <scope>NUCLEOTIDE SEQUENCE [LARGE SCALE GENOMIC DNA]</scope>
    <source>
        <strain evidence="1 2">NBRC111894</strain>
    </source>
</reference>
<evidence type="ECO:0000313" key="2">
    <source>
        <dbReference type="Proteomes" id="UP000319716"/>
    </source>
</evidence>
<accession>A0A4Y1ZCT9</accession>
<proteinExistence type="predicted"/>
<gene>
    <name evidence="1" type="ORF">NBRC111894_2439</name>
</gene>
<dbReference type="Proteomes" id="UP000319716">
    <property type="component" value="Unassembled WGS sequence"/>
</dbReference>
<protein>
    <submittedName>
        <fullName evidence="1">Uncharacterized protein</fullName>
    </submittedName>
</protein>
<dbReference type="EMBL" id="BEXB01000018">
    <property type="protein sequence ID" value="GAY76885.1"/>
    <property type="molecule type" value="Genomic_DNA"/>
</dbReference>
<dbReference type="AlphaFoldDB" id="A0A4Y1ZCT9"/>
<sequence>MLIPAKWSTILKDRKNDATFFPTKWKKGYFFRRRLKRVAFVITSAGIGEK</sequence>
<comment type="caution">
    <text evidence="1">The sequence shown here is derived from an EMBL/GenBank/DDBJ whole genome shotgun (WGS) entry which is preliminary data.</text>
</comment>